<dbReference type="HOGENOM" id="CLU_1311197_0_0_1"/>
<protein>
    <submittedName>
        <fullName evidence="1">Uncharacterized protein</fullName>
    </submittedName>
</protein>
<dbReference type="InParanoid" id="K1PN70"/>
<dbReference type="EMBL" id="JH818184">
    <property type="protein sequence ID" value="EKC20334.1"/>
    <property type="molecule type" value="Genomic_DNA"/>
</dbReference>
<sequence length="210" mass="22874">MPSPLVILASLSVVVGILGSVFILLAISVDSWEEIDFSVVEANSSTLQVTPAASRSDVTVYKELGSGTYYFLYYQYGGPWKLCDLLTGLQNSGASCFIVCIIDLVAALGVGVISLINKHVTACMVTGVLYCMASLFTVFGLAIFHVKHHYELYYCQSLYPIPKSACDTRTVTILWAVPVAWVGVIICSVASILWLFLTRALRVIKAKTMI</sequence>
<organism evidence="1">
    <name type="scientific">Magallana gigas</name>
    <name type="common">Pacific oyster</name>
    <name type="synonym">Crassostrea gigas</name>
    <dbReference type="NCBI Taxonomy" id="29159"/>
    <lineage>
        <taxon>Eukaryota</taxon>
        <taxon>Metazoa</taxon>
        <taxon>Spiralia</taxon>
        <taxon>Lophotrochozoa</taxon>
        <taxon>Mollusca</taxon>
        <taxon>Bivalvia</taxon>
        <taxon>Autobranchia</taxon>
        <taxon>Pteriomorphia</taxon>
        <taxon>Ostreida</taxon>
        <taxon>Ostreoidea</taxon>
        <taxon>Ostreidae</taxon>
        <taxon>Magallana</taxon>
    </lineage>
</organism>
<proteinExistence type="predicted"/>
<dbReference type="Gene3D" id="1.20.140.150">
    <property type="match status" value="1"/>
</dbReference>
<accession>K1PN70</accession>
<gene>
    <name evidence="1" type="ORF">CGI_10006206</name>
</gene>
<reference evidence="1" key="1">
    <citation type="journal article" date="2012" name="Nature">
        <title>The oyster genome reveals stress adaptation and complexity of shell formation.</title>
        <authorList>
            <person name="Zhang G."/>
            <person name="Fang X."/>
            <person name="Guo X."/>
            <person name="Li L."/>
            <person name="Luo R."/>
            <person name="Xu F."/>
            <person name="Yang P."/>
            <person name="Zhang L."/>
            <person name="Wang X."/>
            <person name="Qi H."/>
            <person name="Xiong Z."/>
            <person name="Que H."/>
            <person name="Xie Y."/>
            <person name="Holland P.W."/>
            <person name="Paps J."/>
            <person name="Zhu Y."/>
            <person name="Wu F."/>
            <person name="Chen Y."/>
            <person name="Wang J."/>
            <person name="Peng C."/>
            <person name="Meng J."/>
            <person name="Yang L."/>
            <person name="Liu J."/>
            <person name="Wen B."/>
            <person name="Zhang N."/>
            <person name="Huang Z."/>
            <person name="Zhu Q."/>
            <person name="Feng Y."/>
            <person name="Mount A."/>
            <person name="Hedgecock D."/>
            <person name="Xu Z."/>
            <person name="Liu Y."/>
            <person name="Domazet-Loso T."/>
            <person name="Du Y."/>
            <person name="Sun X."/>
            <person name="Zhang S."/>
            <person name="Liu B."/>
            <person name="Cheng P."/>
            <person name="Jiang X."/>
            <person name="Li J."/>
            <person name="Fan D."/>
            <person name="Wang W."/>
            <person name="Fu W."/>
            <person name="Wang T."/>
            <person name="Wang B."/>
            <person name="Zhang J."/>
            <person name="Peng Z."/>
            <person name="Li Y."/>
            <person name="Li N."/>
            <person name="Wang J."/>
            <person name="Chen M."/>
            <person name="He Y."/>
            <person name="Tan F."/>
            <person name="Song X."/>
            <person name="Zheng Q."/>
            <person name="Huang R."/>
            <person name="Yang H."/>
            <person name="Du X."/>
            <person name="Chen L."/>
            <person name="Yang M."/>
            <person name="Gaffney P.M."/>
            <person name="Wang S."/>
            <person name="Luo L."/>
            <person name="She Z."/>
            <person name="Ming Y."/>
            <person name="Huang W."/>
            <person name="Zhang S."/>
            <person name="Huang B."/>
            <person name="Zhang Y."/>
            <person name="Qu T."/>
            <person name="Ni P."/>
            <person name="Miao G."/>
            <person name="Wang J."/>
            <person name="Wang Q."/>
            <person name="Steinberg C.E."/>
            <person name="Wang H."/>
            <person name="Li N."/>
            <person name="Qian L."/>
            <person name="Zhang G."/>
            <person name="Li Y."/>
            <person name="Yang H."/>
            <person name="Liu X."/>
            <person name="Wang J."/>
            <person name="Yin Y."/>
            <person name="Wang J."/>
        </authorList>
    </citation>
    <scope>NUCLEOTIDE SEQUENCE [LARGE SCALE GENOMIC DNA]</scope>
    <source>
        <strain evidence="1">05x7-T-G4-1.051#20</strain>
    </source>
</reference>
<evidence type="ECO:0000313" key="1">
    <source>
        <dbReference type="EMBL" id="EKC20334.1"/>
    </source>
</evidence>
<dbReference type="AlphaFoldDB" id="K1PN70"/>
<name>K1PN70_MAGGI</name>